<evidence type="ECO:0000313" key="4">
    <source>
        <dbReference type="EMBL" id="RVX67402.1"/>
    </source>
</evidence>
<feature type="chain" id="PRO_5019388318" description="Mid2 domain-containing protein" evidence="3">
    <location>
        <begin position="22"/>
        <end position="500"/>
    </location>
</feature>
<dbReference type="VEuPathDB" id="FungiDB:PV10_02020"/>
<feature type="compositionally biased region" description="Polar residues" evidence="1">
    <location>
        <begin position="283"/>
        <end position="298"/>
    </location>
</feature>
<feature type="region of interest" description="Disordered" evidence="1">
    <location>
        <begin position="282"/>
        <end position="327"/>
    </location>
</feature>
<evidence type="ECO:0000256" key="3">
    <source>
        <dbReference type="SAM" id="SignalP"/>
    </source>
</evidence>
<feature type="transmembrane region" description="Helical" evidence="2">
    <location>
        <begin position="213"/>
        <end position="235"/>
    </location>
</feature>
<protein>
    <recommendedName>
        <fullName evidence="6">Mid2 domain-containing protein</fullName>
    </recommendedName>
</protein>
<keyword evidence="2" id="KW-0472">Membrane</keyword>
<proteinExistence type="predicted"/>
<dbReference type="OrthoDB" id="5338512at2759"/>
<name>A0A438MWU6_EXOME</name>
<evidence type="ECO:0008006" key="6">
    <source>
        <dbReference type="Google" id="ProtNLM"/>
    </source>
</evidence>
<feature type="region of interest" description="Disordered" evidence="1">
    <location>
        <begin position="421"/>
        <end position="466"/>
    </location>
</feature>
<evidence type="ECO:0000313" key="5">
    <source>
        <dbReference type="Proteomes" id="UP000288859"/>
    </source>
</evidence>
<evidence type="ECO:0000256" key="2">
    <source>
        <dbReference type="SAM" id="Phobius"/>
    </source>
</evidence>
<keyword evidence="2" id="KW-1133">Transmembrane helix</keyword>
<keyword evidence="3" id="KW-0732">Signal</keyword>
<dbReference type="Proteomes" id="UP000288859">
    <property type="component" value="Unassembled WGS sequence"/>
</dbReference>
<feature type="region of interest" description="Disordered" evidence="1">
    <location>
        <begin position="480"/>
        <end position="500"/>
    </location>
</feature>
<reference evidence="4 5" key="1">
    <citation type="submission" date="2017-03" db="EMBL/GenBank/DDBJ databases">
        <title>Genomes of endolithic fungi from Antarctica.</title>
        <authorList>
            <person name="Coleine C."/>
            <person name="Masonjones S."/>
            <person name="Stajich J.E."/>
        </authorList>
    </citation>
    <scope>NUCLEOTIDE SEQUENCE [LARGE SCALE GENOMIC DNA]</scope>
    <source>
        <strain evidence="4 5">CCFEE 6314</strain>
    </source>
</reference>
<feature type="compositionally biased region" description="Basic and acidic residues" evidence="1">
    <location>
        <begin position="399"/>
        <end position="408"/>
    </location>
</feature>
<feature type="compositionally biased region" description="Low complexity" evidence="1">
    <location>
        <begin position="149"/>
        <end position="191"/>
    </location>
</feature>
<dbReference type="AlphaFoldDB" id="A0A438MWU6"/>
<comment type="caution">
    <text evidence="4">The sequence shown here is derived from an EMBL/GenBank/DDBJ whole genome shotgun (WGS) entry which is preliminary data.</text>
</comment>
<feature type="region of interest" description="Disordered" evidence="1">
    <location>
        <begin position="238"/>
        <end position="265"/>
    </location>
</feature>
<accession>A0A438MWU6</accession>
<feature type="compositionally biased region" description="Low complexity" evidence="1">
    <location>
        <begin position="311"/>
        <end position="320"/>
    </location>
</feature>
<feature type="region of interest" description="Disordered" evidence="1">
    <location>
        <begin position="148"/>
        <end position="191"/>
    </location>
</feature>
<organism evidence="4 5">
    <name type="scientific">Exophiala mesophila</name>
    <name type="common">Black yeast-like fungus</name>
    <dbReference type="NCBI Taxonomy" id="212818"/>
    <lineage>
        <taxon>Eukaryota</taxon>
        <taxon>Fungi</taxon>
        <taxon>Dikarya</taxon>
        <taxon>Ascomycota</taxon>
        <taxon>Pezizomycotina</taxon>
        <taxon>Eurotiomycetes</taxon>
        <taxon>Chaetothyriomycetidae</taxon>
        <taxon>Chaetothyriales</taxon>
        <taxon>Herpotrichiellaceae</taxon>
        <taxon>Exophiala</taxon>
    </lineage>
</organism>
<keyword evidence="2" id="KW-0812">Transmembrane</keyword>
<gene>
    <name evidence="4" type="ORF">B0A52_08755</name>
</gene>
<dbReference type="EMBL" id="NAJM01000048">
    <property type="protein sequence ID" value="RVX67402.1"/>
    <property type="molecule type" value="Genomic_DNA"/>
</dbReference>
<feature type="signal peptide" evidence="3">
    <location>
        <begin position="1"/>
        <end position="21"/>
    </location>
</feature>
<feature type="region of interest" description="Disordered" evidence="1">
    <location>
        <begin position="372"/>
        <end position="408"/>
    </location>
</feature>
<feature type="compositionally biased region" description="Polar residues" evidence="1">
    <location>
        <begin position="449"/>
        <end position="466"/>
    </location>
</feature>
<sequence>MRPTSSLPILVLLGSISQAFSTSDQDSSEPRSLMSRQNVDTCTDVDSRLPGAFKCGSGTNCLSLDNGTSALCCPDGNTCNNIATIPCDVALQDASKNPDATIFTTRTGDRLPACGSKCCPFGYSCIASNRDDSAVCSLILGLSKSGRETTSSASSASSSASSAPTASSSSTAAVTSSRSTTSPPLSSSTASTVIASGSSANTTREGNKFPTGIFAGGIGVGILVGILLALIWVIGTGRHKKPDNRNSTGSSTAFKPHISDPIPMQTSGRTEFLRRTGQRARSIFSSRDSQLPTQNDPTPDNWKMPTPPTPNNIHNTTPTNSAYPVTPERRLPRESTAETIKIYSPPTVPAVPPNIAPLRGMNASRFANDRDNFNERSEQGHPMGSPFQTPPGLMSNPANDDRSIYPDDDRVTGQRALSSYSDVSSLHDLSNPGAGGPETLAAARYNGDSIPSSSNAPQNFNNLKSRPTTTFTEMLHDVGFPDPYKIDEPVPPVPSRYGKS</sequence>
<evidence type="ECO:0000256" key="1">
    <source>
        <dbReference type="SAM" id="MobiDB-lite"/>
    </source>
</evidence>